<keyword evidence="4" id="KW-1185">Reference proteome</keyword>
<evidence type="ECO:0000259" key="3">
    <source>
        <dbReference type="SMART" id="SM00101"/>
    </source>
</evidence>
<sequence>MGFLEEREKTVYLAKLAQQAERYDDMVEFMKNVARMDIELTSEERNLLSIGCKNLIGARRTSWWYLTSLMHKEDEKRNEHNAEHIMHYLKRVEHELTKICDDILSFTAIHILPSSISGESIVFFHKMKGDYYRYLAEFKTGEQKKEAADKSLEAYQAATSTAITELPPTHPIRLGLALNFSVFHYEIQNAPDRACHLARRALDEAITQLSSLSEESYKDSTLIMELLKDNLMLWSSELPENGEESSGDSIDREA</sequence>
<name>A0AB40BEU1_DIOCR</name>
<dbReference type="PIRSF" id="PIRSF000868">
    <property type="entry name" value="14-3-3"/>
    <property type="match status" value="1"/>
</dbReference>
<reference evidence="5" key="1">
    <citation type="submission" date="2025-08" db="UniProtKB">
        <authorList>
            <consortium name="RefSeq"/>
        </authorList>
    </citation>
    <scope>IDENTIFICATION</scope>
</reference>
<dbReference type="InterPro" id="IPR036815">
    <property type="entry name" value="14-3-3_dom_sf"/>
</dbReference>
<dbReference type="InterPro" id="IPR023410">
    <property type="entry name" value="14-3-3_domain"/>
</dbReference>
<dbReference type="Pfam" id="PF00244">
    <property type="entry name" value="14-3-3"/>
    <property type="match status" value="1"/>
</dbReference>
<dbReference type="Gene3D" id="1.20.190.20">
    <property type="entry name" value="14-3-3 domain"/>
    <property type="match status" value="1"/>
</dbReference>
<dbReference type="SUPFAM" id="SSF48445">
    <property type="entry name" value="14-3-3 protein"/>
    <property type="match status" value="1"/>
</dbReference>
<dbReference type="GeneID" id="120261729"/>
<dbReference type="PANTHER" id="PTHR18860">
    <property type="entry name" value="14-3-3 PROTEIN"/>
    <property type="match status" value="1"/>
</dbReference>
<feature type="site" description="Interaction with phosphoserine on interacting protein" evidence="2">
    <location>
        <position position="133"/>
    </location>
</feature>
<organism evidence="4 5">
    <name type="scientific">Dioscorea cayennensis subsp. rotundata</name>
    <name type="common">White Guinea yam</name>
    <name type="synonym">Dioscorea rotundata</name>
    <dbReference type="NCBI Taxonomy" id="55577"/>
    <lineage>
        <taxon>Eukaryota</taxon>
        <taxon>Viridiplantae</taxon>
        <taxon>Streptophyta</taxon>
        <taxon>Embryophyta</taxon>
        <taxon>Tracheophyta</taxon>
        <taxon>Spermatophyta</taxon>
        <taxon>Magnoliopsida</taxon>
        <taxon>Liliopsida</taxon>
        <taxon>Dioscoreales</taxon>
        <taxon>Dioscoreaceae</taxon>
        <taxon>Dioscorea</taxon>
    </lineage>
</organism>
<evidence type="ECO:0000256" key="1">
    <source>
        <dbReference type="ARBA" id="ARBA00006141"/>
    </source>
</evidence>
<protein>
    <submittedName>
        <fullName evidence="5">14-3-3 protein 7-like</fullName>
    </submittedName>
</protein>
<dbReference type="RefSeq" id="XP_039125645.1">
    <property type="nucleotide sequence ID" value="XM_039269711.1"/>
</dbReference>
<evidence type="ECO:0000256" key="2">
    <source>
        <dbReference type="PIRSR" id="PIRSR000868-1"/>
    </source>
</evidence>
<gene>
    <name evidence="5" type="primary">LOC120261729</name>
</gene>
<dbReference type="SMART" id="SM00101">
    <property type="entry name" value="14_3_3"/>
    <property type="match status" value="1"/>
</dbReference>
<dbReference type="InterPro" id="IPR000308">
    <property type="entry name" value="14-3-3"/>
</dbReference>
<accession>A0AB40BEU1</accession>
<feature type="site" description="Interaction with phosphoserine on interacting protein" evidence="2">
    <location>
        <position position="60"/>
    </location>
</feature>
<proteinExistence type="inferred from homology"/>
<dbReference type="PRINTS" id="PR00305">
    <property type="entry name" value="1433ZETA"/>
</dbReference>
<evidence type="ECO:0000313" key="5">
    <source>
        <dbReference type="RefSeq" id="XP_039125645.1"/>
    </source>
</evidence>
<comment type="similarity">
    <text evidence="1">Belongs to the 14-3-3 family.</text>
</comment>
<evidence type="ECO:0000313" key="4">
    <source>
        <dbReference type="Proteomes" id="UP001515500"/>
    </source>
</evidence>
<feature type="domain" description="14-3-3" evidence="3">
    <location>
        <begin position="7"/>
        <end position="248"/>
    </location>
</feature>
<dbReference type="Proteomes" id="UP001515500">
    <property type="component" value="Chromosome 5"/>
</dbReference>
<dbReference type="AlphaFoldDB" id="A0AB40BEU1"/>